<reference evidence="2 3" key="1">
    <citation type="journal article" date="2024" name="G3 (Bethesda)">
        <title>Genome assembly of Hibiscus sabdariffa L. provides insights into metabolisms of medicinal natural products.</title>
        <authorList>
            <person name="Kim T."/>
        </authorList>
    </citation>
    <scope>NUCLEOTIDE SEQUENCE [LARGE SCALE GENOMIC DNA]</scope>
    <source>
        <strain evidence="2">TK-2024</strain>
        <tissue evidence="2">Old leaves</tissue>
    </source>
</reference>
<feature type="region of interest" description="Disordered" evidence="1">
    <location>
        <begin position="1"/>
        <end position="28"/>
    </location>
</feature>
<sequence>MSGGCHENATSSATSSEPPLTAETKAHKDWILENDTLKEFILKQREISAQFLNMLNRLQAENKTLRTDLSAALSKNTKLKARLSLKEQQTDATA</sequence>
<evidence type="ECO:0000313" key="2">
    <source>
        <dbReference type="EMBL" id="KAK8987162.1"/>
    </source>
</evidence>
<name>A0ABR2PFI8_9ROSI</name>
<evidence type="ECO:0000256" key="1">
    <source>
        <dbReference type="SAM" id="MobiDB-lite"/>
    </source>
</evidence>
<keyword evidence="3" id="KW-1185">Reference proteome</keyword>
<dbReference type="EMBL" id="JBBPBN010000061">
    <property type="protein sequence ID" value="KAK8987162.1"/>
    <property type="molecule type" value="Genomic_DNA"/>
</dbReference>
<feature type="compositionally biased region" description="Polar residues" evidence="1">
    <location>
        <begin position="8"/>
        <end position="18"/>
    </location>
</feature>
<dbReference type="Proteomes" id="UP001396334">
    <property type="component" value="Unassembled WGS sequence"/>
</dbReference>
<protein>
    <submittedName>
        <fullName evidence="2">Uncharacterized protein</fullName>
    </submittedName>
</protein>
<evidence type="ECO:0000313" key="3">
    <source>
        <dbReference type="Proteomes" id="UP001396334"/>
    </source>
</evidence>
<accession>A0ABR2PFI8</accession>
<organism evidence="2 3">
    <name type="scientific">Hibiscus sabdariffa</name>
    <name type="common">roselle</name>
    <dbReference type="NCBI Taxonomy" id="183260"/>
    <lineage>
        <taxon>Eukaryota</taxon>
        <taxon>Viridiplantae</taxon>
        <taxon>Streptophyta</taxon>
        <taxon>Embryophyta</taxon>
        <taxon>Tracheophyta</taxon>
        <taxon>Spermatophyta</taxon>
        <taxon>Magnoliopsida</taxon>
        <taxon>eudicotyledons</taxon>
        <taxon>Gunneridae</taxon>
        <taxon>Pentapetalae</taxon>
        <taxon>rosids</taxon>
        <taxon>malvids</taxon>
        <taxon>Malvales</taxon>
        <taxon>Malvaceae</taxon>
        <taxon>Malvoideae</taxon>
        <taxon>Hibiscus</taxon>
    </lineage>
</organism>
<comment type="caution">
    <text evidence="2">The sequence shown here is derived from an EMBL/GenBank/DDBJ whole genome shotgun (WGS) entry which is preliminary data.</text>
</comment>
<proteinExistence type="predicted"/>
<gene>
    <name evidence="2" type="ORF">V6N11_055474</name>
</gene>